<dbReference type="Gene3D" id="2.40.50.140">
    <property type="entry name" value="Nucleic acid-binding proteins"/>
    <property type="match status" value="1"/>
</dbReference>
<dbReference type="GO" id="GO:0003727">
    <property type="term" value="F:single-stranded RNA binding"/>
    <property type="evidence" value="ECO:0007669"/>
    <property type="project" value="TreeGrafter"/>
</dbReference>
<dbReference type="InterPro" id="IPR012340">
    <property type="entry name" value="NA-bd_OB-fold"/>
</dbReference>
<dbReference type="Pfam" id="PF03876">
    <property type="entry name" value="SHS2_Rpb7-N"/>
    <property type="match status" value="1"/>
</dbReference>
<dbReference type="FunFam" id="3.30.1490.120:FF:000001">
    <property type="entry name" value="DNA-directed RNA polymerase II subunit RPB7"/>
    <property type="match status" value="1"/>
</dbReference>
<feature type="domain" description="S1 motif" evidence="6">
    <location>
        <begin position="82"/>
        <end position="162"/>
    </location>
</feature>
<dbReference type="OrthoDB" id="1162399at2759"/>
<dbReference type="Pfam" id="PF00575">
    <property type="entry name" value="S1"/>
    <property type="match status" value="1"/>
</dbReference>
<dbReference type="GO" id="GO:0031369">
    <property type="term" value="F:translation initiation factor binding"/>
    <property type="evidence" value="ECO:0007669"/>
    <property type="project" value="TreeGrafter"/>
</dbReference>
<evidence type="ECO:0000256" key="5">
    <source>
        <dbReference type="ARBA" id="ARBA00023242"/>
    </source>
</evidence>
<gene>
    <name evidence="7" type="primary">RPB7_2</name>
    <name evidence="7" type="ORF">IWQ60_006468</name>
</gene>
<dbReference type="InterPro" id="IPR036898">
    <property type="entry name" value="RNA_pol_Rpb7-like_N_sf"/>
</dbReference>
<dbReference type="SUPFAM" id="SSF50249">
    <property type="entry name" value="Nucleic acid-binding proteins"/>
    <property type="match status" value="1"/>
</dbReference>
<dbReference type="InterPro" id="IPR005576">
    <property type="entry name" value="Rpb7-like_N"/>
</dbReference>
<dbReference type="SUPFAM" id="SSF88798">
    <property type="entry name" value="N-terminal, heterodimerisation domain of RBP7 (RpoE)"/>
    <property type="match status" value="1"/>
</dbReference>
<keyword evidence="8" id="KW-1185">Reference proteome</keyword>
<evidence type="ECO:0000313" key="8">
    <source>
        <dbReference type="Proteomes" id="UP001150569"/>
    </source>
</evidence>
<dbReference type="GO" id="GO:0003697">
    <property type="term" value="F:single-stranded DNA binding"/>
    <property type="evidence" value="ECO:0007669"/>
    <property type="project" value="TreeGrafter"/>
</dbReference>
<dbReference type="CDD" id="cd04462">
    <property type="entry name" value="S1_RNAPII_Rpb7"/>
    <property type="match status" value="1"/>
</dbReference>
<dbReference type="FunFam" id="2.40.50.140:FF:000043">
    <property type="entry name" value="DNA-directed RNA polymerase II subunit RPB7"/>
    <property type="match status" value="1"/>
</dbReference>
<dbReference type="PANTHER" id="PTHR12709">
    <property type="entry name" value="DNA-DIRECTED RNA POLYMERASE II, III"/>
    <property type="match status" value="1"/>
</dbReference>
<dbReference type="GO" id="GO:0006367">
    <property type="term" value="P:transcription initiation at RNA polymerase II promoter"/>
    <property type="evidence" value="ECO:0007669"/>
    <property type="project" value="TreeGrafter"/>
</dbReference>
<evidence type="ECO:0000256" key="4">
    <source>
        <dbReference type="ARBA" id="ARBA00023163"/>
    </source>
</evidence>
<comment type="subcellular location">
    <subcellularLocation>
        <location evidence="1">Nucleus</location>
    </subcellularLocation>
</comment>
<keyword evidence="5" id="KW-0539">Nucleus</keyword>
<evidence type="ECO:0000256" key="1">
    <source>
        <dbReference type="ARBA" id="ARBA00004123"/>
    </source>
</evidence>
<accession>A0A9W8A4W5</accession>
<dbReference type="AlphaFoldDB" id="A0A9W8A4W5"/>
<sequence length="171" mass="19088">MFFLKKLKHTITLHPRFFGPDMEDFVKTKLYQDVEGTCSGRYGYVITVVEVLKVGKGKLIPGLGSAEFDVEYQAIVFKPFKFEVLDGVVKNVSKMGFFVDVGPLVVFVSGHAIPSDMKFDPNGNPPCFQSEDQTIEKGTLVRLKIMGLKMEPTDIRAIGTIKEDYLGMIGQ</sequence>
<dbReference type="InterPro" id="IPR003029">
    <property type="entry name" value="S1_domain"/>
</dbReference>
<dbReference type="GO" id="GO:0005665">
    <property type="term" value="C:RNA polymerase II, core complex"/>
    <property type="evidence" value="ECO:0007669"/>
    <property type="project" value="TreeGrafter"/>
</dbReference>
<dbReference type="Proteomes" id="UP001150569">
    <property type="component" value="Unassembled WGS sequence"/>
</dbReference>
<dbReference type="CDD" id="cd04329">
    <property type="entry name" value="RNAP_II_Rpb7_N"/>
    <property type="match status" value="1"/>
</dbReference>
<evidence type="ECO:0000256" key="2">
    <source>
        <dbReference type="ARBA" id="ARBA00009307"/>
    </source>
</evidence>
<dbReference type="GO" id="GO:0045948">
    <property type="term" value="P:positive regulation of translational initiation"/>
    <property type="evidence" value="ECO:0007669"/>
    <property type="project" value="TreeGrafter"/>
</dbReference>
<evidence type="ECO:0000259" key="6">
    <source>
        <dbReference type="PROSITE" id="PS50126"/>
    </source>
</evidence>
<name>A0A9W8A4W5_9FUNG</name>
<comment type="similarity">
    <text evidence="2">Belongs to the eukaryotic RPB7/RPC8 RNA polymerase subunit family.</text>
</comment>
<reference evidence="7" key="1">
    <citation type="submission" date="2022-07" db="EMBL/GenBank/DDBJ databases">
        <title>Phylogenomic reconstructions and comparative analyses of Kickxellomycotina fungi.</title>
        <authorList>
            <person name="Reynolds N.K."/>
            <person name="Stajich J.E."/>
            <person name="Barry K."/>
            <person name="Grigoriev I.V."/>
            <person name="Crous P."/>
            <person name="Smith M.E."/>
        </authorList>
    </citation>
    <scope>NUCLEOTIDE SEQUENCE</scope>
    <source>
        <strain evidence="7">RSA 861</strain>
    </source>
</reference>
<dbReference type="PROSITE" id="PS50126">
    <property type="entry name" value="S1"/>
    <property type="match status" value="1"/>
</dbReference>
<dbReference type="InterPro" id="IPR045113">
    <property type="entry name" value="Rpb7-like"/>
</dbReference>
<protein>
    <submittedName>
        <fullName evidence="7">DNA-directed RNA polymerase II subunit</fullName>
    </submittedName>
</protein>
<dbReference type="GO" id="GO:0060213">
    <property type="term" value="P:positive regulation of nuclear-transcribed mRNA poly(A) tail shortening"/>
    <property type="evidence" value="ECO:0007669"/>
    <property type="project" value="TreeGrafter"/>
</dbReference>
<keyword evidence="3 7" id="KW-0240">DNA-directed RNA polymerase</keyword>
<dbReference type="GO" id="GO:0000932">
    <property type="term" value="C:P-body"/>
    <property type="evidence" value="ECO:0007669"/>
    <property type="project" value="TreeGrafter"/>
</dbReference>
<dbReference type="PANTHER" id="PTHR12709:SF4">
    <property type="entry name" value="DNA-DIRECTED RNA POLYMERASE II SUBUNIT RPB7"/>
    <property type="match status" value="1"/>
</dbReference>
<proteinExistence type="inferred from homology"/>
<dbReference type="EMBL" id="JANBPT010000390">
    <property type="protein sequence ID" value="KAJ1922511.1"/>
    <property type="molecule type" value="Genomic_DNA"/>
</dbReference>
<dbReference type="Gene3D" id="3.30.1490.120">
    <property type="entry name" value="RNA polymerase Rpb7-like, N-terminal domain"/>
    <property type="match status" value="1"/>
</dbReference>
<evidence type="ECO:0000256" key="3">
    <source>
        <dbReference type="ARBA" id="ARBA00022478"/>
    </source>
</evidence>
<organism evidence="7 8">
    <name type="scientific">Tieghemiomyces parasiticus</name>
    <dbReference type="NCBI Taxonomy" id="78921"/>
    <lineage>
        <taxon>Eukaryota</taxon>
        <taxon>Fungi</taxon>
        <taxon>Fungi incertae sedis</taxon>
        <taxon>Zoopagomycota</taxon>
        <taxon>Kickxellomycotina</taxon>
        <taxon>Dimargaritomycetes</taxon>
        <taxon>Dimargaritales</taxon>
        <taxon>Dimargaritaceae</taxon>
        <taxon>Tieghemiomyces</taxon>
    </lineage>
</organism>
<comment type="caution">
    <text evidence="7">The sequence shown here is derived from an EMBL/GenBank/DDBJ whole genome shotgun (WGS) entry which is preliminary data.</text>
</comment>
<keyword evidence="4" id="KW-0804">Transcription</keyword>
<evidence type="ECO:0000313" key="7">
    <source>
        <dbReference type="EMBL" id="KAJ1922511.1"/>
    </source>
</evidence>